<gene>
    <name evidence="1" type="ORF">FEF65_00275</name>
</gene>
<dbReference type="Proteomes" id="UP000306585">
    <property type="component" value="Unassembled WGS sequence"/>
</dbReference>
<dbReference type="RefSeq" id="WP_138237788.1">
    <property type="nucleotide sequence ID" value="NZ_VBRY01000001.1"/>
</dbReference>
<name>A0A5R9GYV7_9PROT</name>
<dbReference type="EMBL" id="VBRY01000001">
    <property type="protein sequence ID" value="TLS68972.1"/>
    <property type="molecule type" value="Genomic_DNA"/>
</dbReference>
<accession>A0A5R9GYV7</accession>
<reference evidence="1 2" key="1">
    <citation type="journal article" date="2019" name="Appl. Environ. Microbiol.">
        <title>Environmental Evidence and Genomic Insight of Iron-oxidizing Bacteria Preference Towards More Corrosion Resistant Stainless Steel at Higher Salinities.</title>
        <authorList>
            <person name="Garrison C.E."/>
            <person name="Price K.A."/>
            <person name="Field E.K."/>
        </authorList>
    </citation>
    <scope>NUCLEOTIDE SEQUENCE [LARGE SCALE GENOMIC DNA]</scope>
    <source>
        <strain evidence="1 2">P3</strain>
    </source>
</reference>
<evidence type="ECO:0000313" key="1">
    <source>
        <dbReference type="EMBL" id="TLS68972.1"/>
    </source>
</evidence>
<sequence>MPVRSDTFREGAVGVCHGPRCRDYGGSALAGLLQAQGFLCERIPCQSLCSYSPVARVNGIAVLRASMQKLAGTSV</sequence>
<proteinExistence type="predicted"/>
<comment type="caution">
    <text evidence="1">The sequence shown here is derived from an EMBL/GenBank/DDBJ whole genome shotgun (WGS) entry which is preliminary data.</text>
</comment>
<dbReference type="AlphaFoldDB" id="A0A5R9GYV7"/>
<organism evidence="1 2">
    <name type="scientific">Mariprofundus erugo</name>
    <dbReference type="NCBI Taxonomy" id="2528639"/>
    <lineage>
        <taxon>Bacteria</taxon>
        <taxon>Pseudomonadati</taxon>
        <taxon>Pseudomonadota</taxon>
        <taxon>Candidatius Mariprofundia</taxon>
        <taxon>Mariprofundales</taxon>
        <taxon>Mariprofundaceae</taxon>
        <taxon>Mariprofundus</taxon>
    </lineage>
</organism>
<keyword evidence="2" id="KW-1185">Reference proteome</keyword>
<dbReference type="CDD" id="cd02980">
    <property type="entry name" value="TRX_Fd_family"/>
    <property type="match status" value="1"/>
</dbReference>
<evidence type="ECO:0000313" key="2">
    <source>
        <dbReference type="Proteomes" id="UP000306585"/>
    </source>
</evidence>
<protein>
    <submittedName>
        <fullName evidence="1">(2Fe-2S) ferredoxin domain-containing protein</fullName>
    </submittedName>
</protein>